<comment type="caution">
    <text evidence="3">The sequence shown here is derived from an EMBL/GenBank/DDBJ whole genome shotgun (WGS) entry which is preliminary data.</text>
</comment>
<evidence type="ECO:0000313" key="4">
    <source>
        <dbReference type="Proteomes" id="UP000054869"/>
    </source>
</evidence>
<accession>A0A0W0VFH1</accession>
<dbReference type="AlphaFoldDB" id="A0A0W0VFH1"/>
<dbReference type="OrthoDB" id="5649978at2"/>
<evidence type="ECO:0000256" key="2">
    <source>
        <dbReference type="SAM" id="SignalP"/>
    </source>
</evidence>
<reference evidence="3 4" key="1">
    <citation type="submission" date="2015-11" db="EMBL/GenBank/DDBJ databases">
        <title>Genomic analysis of 38 Legionella species identifies large and diverse effector repertoires.</title>
        <authorList>
            <person name="Burstein D."/>
            <person name="Amaro F."/>
            <person name="Zusman T."/>
            <person name="Lifshitz Z."/>
            <person name="Cohen O."/>
            <person name="Gilbert J.A."/>
            <person name="Pupko T."/>
            <person name="Shuman H.A."/>
            <person name="Segal G."/>
        </authorList>
    </citation>
    <scope>NUCLEOTIDE SEQUENCE [LARGE SCALE GENOMIC DNA]</scope>
    <source>
        <strain evidence="3 4">ATCC 49751</strain>
    </source>
</reference>
<feature type="signal peptide" evidence="2">
    <location>
        <begin position="1"/>
        <end position="18"/>
    </location>
</feature>
<dbReference type="EMBL" id="LNYI01000057">
    <property type="protein sequence ID" value="KTD18847.1"/>
    <property type="molecule type" value="Genomic_DNA"/>
</dbReference>
<feature type="region of interest" description="Disordered" evidence="1">
    <location>
        <begin position="63"/>
        <end position="120"/>
    </location>
</feature>
<name>A0A0W0VFH1_9GAMM</name>
<proteinExistence type="predicted"/>
<protein>
    <recommendedName>
        <fullName evidence="5">Lipoprotein</fullName>
    </recommendedName>
</protein>
<dbReference type="STRING" id="45067.Llan_2450"/>
<sequence length="120" mass="13949">MKRLFVLLSLLIPLTSCTFENDFYGDGFYRQPPRARVEVPYGYSYQANPRTYHHDHDESIAYKGSVRSNRSVRSQRHEHDDSANTNNYVDTRVHGHESIENRPIHGHDDEVAESNIHGHD</sequence>
<dbReference type="PATRIC" id="fig|45067.4.peg.2572"/>
<keyword evidence="2" id="KW-0732">Signal</keyword>
<evidence type="ECO:0008006" key="5">
    <source>
        <dbReference type="Google" id="ProtNLM"/>
    </source>
</evidence>
<feature type="compositionally biased region" description="Basic and acidic residues" evidence="1">
    <location>
        <begin position="91"/>
        <end position="109"/>
    </location>
</feature>
<keyword evidence="4" id="KW-1185">Reference proteome</keyword>
<organism evidence="3 4">
    <name type="scientific">Legionella lansingensis</name>
    <dbReference type="NCBI Taxonomy" id="45067"/>
    <lineage>
        <taxon>Bacteria</taxon>
        <taxon>Pseudomonadati</taxon>
        <taxon>Pseudomonadota</taxon>
        <taxon>Gammaproteobacteria</taxon>
        <taxon>Legionellales</taxon>
        <taxon>Legionellaceae</taxon>
        <taxon>Legionella</taxon>
    </lineage>
</organism>
<dbReference type="RefSeq" id="WP_028373881.1">
    <property type="nucleotide sequence ID" value="NZ_CAAAJD010000032.1"/>
</dbReference>
<evidence type="ECO:0000313" key="3">
    <source>
        <dbReference type="EMBL" id="KTD18847.1"/>
    </source>
</evidence>
<dbReference type="Proteomes" id="UP000054869">
    <property type="component" value="Unassembled WGS sequence"/>
</dbReference>
<evidence type="ECO:0000256" key="1">
    <source>
        <dbReference type="SAM" id="MobiDB-lite"/>
    </source>
</evidence>
<gene>
    <name evidence="3" type="ORF">Llan_2450</name>
</gene>
<feature type="chain" id="PRO_5006914753" description="Lipoprotein" evidence="2">
    <location>
        <begin position="19"/>
        <end position="120"/>
    </location>
</feature>